<evidence type="ECO:0000313" key="8">
    <source>
        <dbReference type="Proteomes" id="UP000272942"/>
    </source>
</evidence>
<reference evidence="7 8" key="2">
    <citation type="submission" date="2018-11" db="EMBL/GenBank/DDBJ databases">
        <authorList>
            <consortium name="Pathogen Informatics"/>
        </authorList>
    </citation>
    <scope>NUCLEOTIDE SEQUENCE [LARGE SCALE GENOMIC DNA]</scope>
    <source>
        <strain evidence="7 8">Egypt</strain>
    </source>
</reference>
<reference evidence="9" key="1">
    <citation type="submission" date="2016-06" db="UniProtKB">
        <authorList>
            <consortium name="WormBaseParasite"/>
        </authorList>
    </citation>
    <scope>IDENTIFICATION</scope>
</reference>
<dbReference type="EMBL" id="UZAN01043649">
    <property type="protein sequence ID" value="VDP78885.1"/>
    <property type="molecule type" value="Genomic_DNA"/>
</dbReference>
<dbReference type="AlphaFoldDB" id="A0A183AI46"/>
<dbReference type="OrthoDB" id="264603at2759"/>
<proteinExistence type="inferred from homology"/>
<dbReference type="InterPro" id="IPR016763">
    <property type="entry name" value="VAP"/>
</dbReference>
<comment type="subcellular location">
    <subcellularLocation>
        <location evidence="1">Membrane</location>
        <topology evidence="1">Single-pass type IV membrane protein</topology>
    </subcellularLocation>
</comment>
<dbReference type="GO" id="GO:0005886">
    <property type="term" value="C:plasma membrane"/>
    <property type="evidence" value="ECO:0007669"/>
    <property type="project" value="TreeGrafter"/>
</dbReference>
<dbReference type="InterPro" id="IPR008962">
    <property type="entry name" value="PapD-like_sf"/>
</dbReference>
<dbReference type="SUPFAM" id="SSF49354">
    <property type="entry name" value="PapD-like"/>
    <property type="match status" value="2"/>
</dbReference>
<feature type="domain" description="MSP" evidence="6">
    <location>
        <begin position="118"/>
        <end position="182"/>
    </location>
</feature>
<keyword evidence="4" id="KW-1133">Transmembrane helix</keyword>
<dbReference type="InterPro" id="IPR013783">
    <property type="entry name" value="Ig-like_fold"/>
</dbReference>
<dbReference type="Proteomes" id="UP000272942">
    <property type="component" value="Unassembled WGS sequence"/>
</dbReference>
<evidence type="ECO:0000313" key="7">
    <source>
        <dbReference type="EMBL" id="VDP78885.1"/>
    </source>
</evidence>
<gene>
    <name evidence="7" type="ORF">ECPE_LOCUS6631</name>
</gene>
<accession>A0A183AI46</accession>
<keyword evidence="8" id="KW-1185">Reference proteome</keyword>
<evidence type="ECO:0000256" key="2">
    <source>
        <dbReference type="ARBA" id="ARBA00008932"/>
    </source>
</evidence>
<dbReference type="GO" id="GO:0090158">
    <property type="term" value="P:endoplasmic reticulum membrane organization"/>
    <property type="evidence" value="ECO:0007669"/>
    <property type="project" value="TreeGrafter"/>
</dbReference>
<dbReference type="Pfam" id="PF00635">
    <property type="entry name" value="Motile_Sperm"/>
    <property type="match status" value="2"/>
</dbReference>
<evidence type="ECO:0000256" key="3">
    <source>
        <dbReference type="ARBA" id="ARBA00022692"/>
    </source>
</evidence>
<dbReference type="PROSITE" id="PS50202">
    <property type="entry name" value="MSP"/>
    <property type="match status" value="2"/>
</dbReference>
<dbReference type="Gene3D" id="2.60.40.10">
    <property type="entry name" value="Immunoglobulins"/>
    <property type="match status" value="2"/>
</dbReference>
<evidence type="ECO:0000259" key="6">
    <source>
        <dbReference type="PROSITE" id="PS50202"/>
    </source>
</evidence>
<sequence>MSDTKQQILIVEPKNELNTEVRLNIIITSMINLSNQLDTLVCLEMKTTVPKRYCVRLSSGMVKPIETRSVTVMLQPFSEKTKHKFMIQSMIFPEDCDNFENADPVKIMNLKLLKMAGGLIVIPRHELLFEGPFTQTVQSTVTLKNPSTVIYFKLQASFTRFFASPTTGVIEPDGKTRVTVVV</sequence>
<keyword evidence="3" id="KW-0812">Transmembrane</keyword>
<evidence type="ECO:0000313" key="9">
    <source>
        <dbReference type="WBParaSite" id="ECPE_0000664401-mRNA-1"/>
    </source>
</evidence>
<evidence type="ECO:0000256" key="4">
    <source>
        <dbReference type="ARBA" id="ARBA00022989"/>
    </source>
</evidence>
<dbReference type="WBParaSite" id="ECPE_0000664401-mRNA-1">
    <property type="protein sequence ID" value="ECPE_0000664401-mRNA-1"/>
    <property type="gene ID" value="ECPE_0000664401"/>
</dbReference>
<dbReference type="PANTHER" id="PTHR10809:SF6">
    <property type="entry name" value="AT11025P-RELATED"/>
    <property type="match status" value="1"/>
</dbReference>
<organism evidence="9">
    <name type="scientific">Echinostoma caproni</name>
    <dbReference type="NCBI Taxonomy" id="27848"/>
    <lineage>
        <taxon>Eukaryota</taxon>
        <taxon>Metazoa</taxon>
        <taxon>Spiralia</taxon>
        <taxon>Lophotrochozoa</taxon>
        <taxon>Platyhelminthes</taxon>
        <taxon>Trematoda</taxon>
        <taxon>Digenea</taxon>
        <taxon>Plagiorchiida</taxon>
        <taxon>Echinostomata</taxon>
        <taxon>Echinostomatoidea</taxon>
        <taxon>Echinostomatidae</taxon>
        <taxon>Echinostoma</taxon>
    </lineage>
</organism>
<feature type="domain" description="MSP" evidence="6">
    <location>
        <begin position="8"/>
        <end position="115"/>
    </location>
</feature>
<name>A0A183AI46_9TREM</name>
<dbReference type="InterPro" id="IPR000535">
    <property type="entry name" value="MSP_dom"/>
</dbReference>
<dbReference type="GO" id="GO:0005789">
    <property type="term" value="C:endoplasmic reticulum membrane"/>
    <property type="evidence" value="ECO:0007669"/>
    <property type="project" value="InterPro"/>
</dbReference>
<evidence type="ECO:0000256" key="1">
    <source>
        <dbReference type="ARBA" id="ARBA00004211"/>
    </source>
</evidence>
<dbReference type="PANTHER" id="PTHR10809">
    <property type="entry name" value="VESICLE-ASSOCIATED MEMBRANE PROTEIN-ASSOCIATED PROTEIN"/>
    <property type="match status" value="1"/>
</dbReference>
<protein>
    <submittedName>
        <fullName evidence="9">MSP domain-containing protein</fullName>
    </submittedName>
</protein>
<evidence type="ECO:0000256" key="5">
    <source>
        <dbReference type="ARBA" id="ARBA00023136"/>
    </source>
</evidence>
<dbReference type="GO" id="GO:0061817">
    <property type="term" value="P:endoplasmic reticulum-plasma membrane tethering"/>
    <property type="evidence" value="ECO:0007669"/>
    <property type="project" value="TreeGrafter"/>
</dbReference>
<comment type="similarity">
    <text evidence="2">Belongs to the VAMP-associated protein (VAP) (TC 9.B.17) family.</text>
</comment>
<keyword evidence="5" id="KW-0472">Membrane</keyword>
<dbReference type="GO" id="GO:0033149">
    <property type="term" value="F:FFAT motif binding"/>
    <property type="evidence" value="ECO:0007669"/>
    <property type="project" value="TreeGrafter"/>
</dbReference>